<evidence type="ECO:0000256" key="4">
    <source>
        <dbReference type="SAM" id="MobiDB-lite"/>
    </source>
</evidence>
<dbReference type="InterPro" id="IPR003653">
    <property type="entry name" value="Peptidase_C48_C"/>
</dbReference>
<dbReference type="Gene3D" id="3.40.395.10">
    <property type="entry name" value="Adenoviral Proteinase, Chain A"/>
    <property type="match status" value="1"/>
</dbReference>
<dbReference type="GO" id="GO:0006508">
    <property type="term" value="P:proteolysis"/>
    <property type="evidence" value="ECO:0007669"/>
    <property type="project" value="UniProtKB-KW"/>
</dbReference>
<keyword evidence="3" id="KW-0378">Hydrolase</keyword>
<accession>A0A7J6G4U5</accession>
<protein>
    <recommendedName>
        <fullName evidence="5">Ubiquitin-like protease family profile domain-containing protein</fullName>
    </recommendedName>
</protein>
<proteinExistence type="inferred from homology"/>
<keyword evidence="2" id="KW-0645">Protease</keyword>
<feature type="region of interest" description="Disordered" evidence="4">
    <location>
        <begin position="79"/>
        <end position="102"/>
    </location>
</feature>
<evidence type="ECO:0000256" key="2">
    <source>
        <dbReference type="ARBA" id="ARBA00022670"/>
    </source>
</evidence>
<keyword evidence="7" id="KW-1185">Reference proteome</keyword>
<dbReference type="InterPro" id="IPR038765">
    <property type="entry name" value="Papain-like_cys_pep_sf"/>
</dbReference>
<feature type="domain" description="Ubiquitin-like protease family profile" evidence="5">
    <location>
        <begin position="410"/>
        <end position="495"/>
    </location>
</feature>
<evidence type="ECO:0000256" key="1">
    <source>
        <dbReference type="ARBA" id="ARBA00005234"/>
    </source>
</evidence>
<dbReference type="PANTHER" id="PTHR33018">
    <property type="entry name" value="OS10G0338966 PROTEIN-RELATED"/>
    <property type="match status" value="1"/>
</dbReference>
<comment type="similarity">
    <text evidence="1">Belongs to the peptidase C48 family.</text>
</comment>
<evidence type="ECO:0000313" key="6">
    <source>
        <dbReference type="EMBL" id="KAF4378001.1"/>
    </source>
</evidence>
<gene>
    <name evidence="6" type="ORF">G4B88_004608</name>
</gene>
<dbReference type="Pfam" id="PF02902">
    <property type="entry name" value="Peptidase_C48"/>
    <property type="match status" value="1"/>
</dbReference>
<evidence type="ECO:0000259" key="5">
    <source>
        <dbReference type="Pfam" id="PF02902"/>
    </source>
</evidence>
<comment type="caution">
    <text evidence="6">The sequence shown here is derived from an EMBL/GenBank/DDBJ whole genome shotgun (WGS) entry which is preliminary data.</text>
</comment>
<sequence>MGEMSCYDNPISTLLLPPSMLLSHYCTNGNMPEIDALIIFGFPLVQPMVGAFGYGALSCDSDGHILEMTKLVCQSEEYDDERKMTKQKDANKPKGRGRTKKNDINNLKAQGRKTKLEWNEKGEPIGTAYADMQSWIGVKARSTVPLTYDDWRHVDSKLKEKIWKDTYDAFELPETYKPKLLSDAGKMMKSFKKLLTRTIILPIAKSGRIEELRATPEKYPELNNKDWNEFVLTRLTPEFLALSEAQVARARMNLSHHRSSRRGMPNVEQDLKKELGVDNVERYQLWMRARTKNNILIAEYDKEIEQKIGSLIKKLHSSNNSKGKEKCKGKEKIVEHLDSTKSYEKFIAEVLDKTHISLQAICIWENLNQRQKELYKFYDVELLSYNNEQDKVIAINQLSIWLNTMTHVGQYYFIPWNIGKHWMLIIAMTSGRVVFLNPLKSKIPSDIAQMIKAAYANISSNAIVFGKNGPEIWTFACPKQPYNYECGYYVLTYIRDMLQHSNPIEAIKAKFGGLSQYSEDDHLLPLRQQWLNNV</sequence>
<organism evidence="6 7">
    <name type="scientific">Cannabis sativa</name>
    <name type="common">Hemp</name>
    <name type="synonym">Marijuana</name>
    <dbReference type="NCBI Taxonomy" id="3483"/>
    <lineage>
        <taxon>Eukaryota</taxon>
        <taxon>Viridiplantae</taxon>
        <taxon>Streptophyta</taxon>
        <taxon>Embryophyta</taxon>
        <taxon>Tracheophyta</taxon>
        <taxon>Spermatophyta</taxon>
        <taxon>Magnoliopsida</taxon>
        <taxon>eudicotyledons</taxon>
        <taxon>Gunneridae</taxon>
        <taxon>Pentapetalae</taxon>
        <taxon>rosids</taxon>
        <taxon>fabids</taxon>
        <taxon>Rosales</taxon>
        <taxon>Cannabaceae</taxon>
        <taxon>Cannabis</taxon>
    </lineage>
</organism>
<dbReference type="GO" id="GO:0008234">
    <property type="term" value="F:cysteine-type peptidase activity"/>
    <property type="evidence" value="ECO:0007669"/>
    <property type="project" value="InterPro"/>
</dbReference>
<dbReference type="Proteomes" id="UP000583929">
    <property type="component" value="Unassembled WGS sequence"/>
</dbReference>
<dbReference type="AlphaFoldDB" id="A0A7J6G4U5"/>
<dbReference type="EMBL" id="JAATIQ010000140">
    <property type="protein sequence ID" value="KAF4378001.1"/>
    <property type="molecule type" value="Genomic_DNA"/>
</dbReference>
<reference evidence="6 7" key="1">
    <citation type="journal article" date="2020" name="bioRxiv">
        <title>Sequence and annotation of 42 cannabis genomes reveals extensive copy number variation in cannabinoid synthesis and pathogen resistance genes.</title>
        <authorList>
            <person name="Mckernan K.J."/>
            <person name="Helbert Y."/>
            <person name="Kane L.T."/>
            <person name="Ebling H."/>
            <person name="Zhang L."/>
            <person name="Liu B."/>
            <person name="Eaton Z."/>
            <person name="Mclaughlin S."/>
            <person name="Kingan S."/>
            <person name="Baybayan P."/>
            <person name="Concepcion G."/>
            <person name="Jordan M."/>
            <person name="Riva A."/>
            <person name="Barbazuk W."/>
            <person name="Harkins T."/>
        </authorList>
    </citation>
    <scope>NUCLEOTIDE SEQUENCE [LARGE SCALE GENOMIC DNA]</scope>
    <source>
        <strain evidence="7">cv. Jamaican Lion 4</strain>
        <tissue evidence="6">Leaf</tissue>
    </source>
</reference>
<dbReference type="SUPFAM" id="SSF54001">
    <property type="entry name" value="Cysteine proteinases"/>
    <property type="match status" value="1"/>
</dbReference>
<evidence type="ECO:0000313" key="7">
    <source>
        <dbReference type="Proteomes" id="UP000583929"/>
    </source>
</evidence>
<feature type="compositionally biased region" description="Basic and acidic residues" evidence="4">
    <location>
        <begin position="80"/>
        <end position="92"/>
    </location>
</feature>
<evidence type="ECO:0000256" key="3">
    <source>
        <dbReference type="ARBA" id="ARBA00022801"/>
    </source>
</evidence>
<dbReference type="PANTHER" id="PTHR33018:SF31">
    <property type="entry name" value="TRANSPOSASE, PTTA_EN_SPM, PLANT"/>
    <property type="match status" value="1"/>
</dbReference>
<name>A0A7J6G4U5_CANSA</name>